<reference evidence="1" key="1">
    <citation type="submission" date="2023-01" db="EMBL/GenBank/DDBJ databases">
        <title>Metagenome sequencing of chrysophaentin producing Chrysophaeum taylorii.</title>
        <authorList>
            <person name="Davison J."/>
            <person name="Bewley C."/>
        </authorList>
    </citation>
    <scope>NUCLEOTIDE SEQUENCE</scope>
    <source>
        <strain evidence="1">NIES-1699</strain>
    </source>
</reference>
<organism evidence="1 2">
    <name type="scientific">Chrysophaeum taylorii</name>
    <dbReference type="NCBI Taxonomy" id="2483200"/>
    <lineage>
        <taxon>Eukaryota</taxon>
        <taxon>Sar</taxon>
        <taxon>Stramenopiles</taxon>
        <taxon>Ochrophyta</taxon>
        <taxon>Pelagophyceae</taxon>
        <taxon>Pelagomonadales</taxon>
        <taxon>Pelagomonadaceae</taxon>
        <taxon>Chrysophaeum</taxon>
    </lineage>
</organism>
<evidence type="ECO:0008006" key="3">
    <source>
        <dbReference type="Google" id="ProtNLM"/>
    </source>
</evidence>
<feature type="non-terminal residue" evidence="1">
    <location>
        <position position="300"/>
    </location>
</feature>
<dbReference type="AlphaFoldDB" id="A0AAD7U701"/>
<evidence type="ECO:0000313" key="2">
    <source>
        <dbReference type="Proteomes" id="UP001230188"/>
    </source>
</evidence>
<sequence length="300" mass="33290">SRAVSQGEGRTKTLVVAYERWELRWIVLCDAQGGVMDVMPVEGGLPDGEPEIYAAYPLAQAFPSLRSPPCPAHVVADEARSAFHARQVAALPRSLRSAFVEAAIASKTSSRIEIVAEFMTEDDAEQLGDAPPPVVELSFERHGDDVACVEARVVRLPRQRLPATCAAFRLPAFSTLDAYLAQCHDDFAGPWCRRRNLAAELRRLYAVVDLDNLDFSRIQLVVHVRADAAKRLCVIDLTFGQDFPAKPPTMTVRDFRGAMSSGEPRELDRLLYLYSPRWDTNRVATELIDHACKQILAPGF</sequence>
<protein>
    <recommendedName>
        <fullName evidence="3">BRISC and BRCA1-A complex member 2</fullName>
    </recommendedName>
</protein>
<gene>
    <name evidence="1" type="ORF">CTAYLR_006771</name>
</gene>
<proteinExistence type="predicted"/>
<dbReference type="Proteomes" id="UP001230188">
    <property type="component" value="Unassembled WGS sequence"/>
</dbReference>
<keyword evidence="2" id="KW-1185">Reference proteome</keyword>
<dbReference type="EMBL" id="JAQMWT010000574">
    <property type="protein sequence ID" value="KAJ8599283.1"/>
    <property type="molecule type" value="Genomic_DNA"/>
</dbReference>
<evidence type="ECO:0000313" key="1">
    <source>
        <dbReference type="EMBL" id="KAJ8599283.1"/>
    </source>
</evidence>
<accession>A0AAD7U701</accession>
<name>A0AAD7U701_9STRA</name>
<comment type="caution">
    <text evidence="1">The sequence shown here is derived from an EMBL/GenBank/DDBJ whole genome shotgun (WGS) entry which is preliminary data.</text>
</comment>